<keyword evidence="2" id="KW-1185">Reference proteome</keyword>
<protein>
    <submittedName>
        <fullName evidence="1">Uncharacterized protein</fullName>
    </submittedName>
</protein>
<reference evidence="1 2" key="1">
    <citation type="journal article" date="2016" name="PLoS ONE">
        <title>A First Insight into the Genome of the Filter-Feeder Mussel Mytilus galloprovincialis.</title>
        <authorList>
            <person name="Murgarella M."/>
            <person name="Puiu D."/>
            <person name="Novoa B."/>
            <person name="Figueras A."/>
            <person name="Posada D."/>
            <person name="Canchaya C."/>
        </authorList>
    </citation>
    <scope>NUCLEOTIDE SEQUENCE [LARGE SCALE GENOMIC DNA]</scope>
    <source>
        <tissue evidence="1">Muscle</tissue>
    </source>
</reference>
<name>A0A409V7I6_MYTGA</name>
<organism evidence="1 2">
    <name type="scientific">Mytilus galloprovincialis</name>
    <name type="common">Mediterranean mussel</name>
    <dbReference type="NCBI Taxonomy" id="29158"/>
    <lineage>
        <taxon>Eukaryota</taxon>
        <taxon>Metazoa</taxon>
        <taxon>Spiralia</taxon>
        <taxon>Lophotrochozoa</taxon>
        <taxon>Mollusca</taxon>
        <taxon>Bivalvia</taxon>
        <taxon>Autobranchia</taxon>
        <taxon>Pteriomorphia</taxon>
        <taxon>Mytilida</taxon>
        <taxon>Mytiloidea</taxon>
        <taxon>Mytilidae</taxon>
        <taxon>Mytilinae</taxon>
        <taxon>Mytilus</taxon>
    </lineage>
</organism>
<dbReference type="Proteomes" id="UP000266721">
    <property type="component" value="Unassembled WGS sequence"/>
</dbReference>
<dbReference type="EMBL" id="KV593907">
    <property type="protein sequence ID" value="OPL21216.1"/>
    <property type="molecule type" value="Genomic_DNA"/>
</dbReference>
<proteinExistence type="predicted"/>
<feature type="non-terminal residue" evidence="1">
    <location>
        <position position="1"/>
    </location>
</feature>
<gene>
    <name evidence="1" type="ORF">AM593_02638</name>
</gene>
<evidence type="ECO:0000313" key="1">
    <source>
        <dbReference type="EMBL" id="OPL21216.1"/>
    </source>
</evidence>
<sequence>LRKDVFFIIFSFRMANFLTRRILLVVYVSINQKIRMMLILMVQEEPL</sequence>
<accession>A0A409V7I6</accession>
<dbReference type="AlphaFoldDB" id="A0A409V7I6"/>
<evidence type="ECO:0000313" key="2">
    <source>
        <dbReference type="Proteomes" id="UP000266721"/>
    </source>
</evidence>